<dbReference type="InterPro" id="IPR050235">
    <property type="entry name" value="CK1_Ser-Thr_kinase"/>
</dbReference>
<dbReference type="EC" id="2.7.11.1" evidence="1"/>
<dbReference type="InterPro" id="IPR011009">
    <property type="entry name" value="Kinase-like_dom_sf"/>
</dbReference>
<evidence type="ECO:0000259" key="3">
    <source>
        <dbReference type="PROSITE" id="PS50011"/>
    </source>
</evidence>
<organism evidence="4 5">
    <name type="scientific">Streblomastix strix</name>
    <dbReference type="NCBI Taxonomy" id="222440"/>
    <lineage>
        <taxon>Eukaryota</taxon>
        <taxon>Metamonada</taxon>
        <taxon>Preaxostyla</taxon>
        <taxon>Oxymonadida</taxon>
        <taxon>Streblomastigidae</taxon>
        <taxon>Streblomastix</taxon>
    </lineage>
</organism>
<name>A0A5J4WP93_9EUKA</name>
<evidence type="ECO:0000313" key="5">
    <source>
        <dbReference type="Proteomes" id="UP000324800"/>
    </source>
</evidence>
<dbReference type="InterPro" id="IPR008271">
    <property type="entry name" value="Ser/Thr_kinase_AS"/>
</dbReference>
<sequence length="539" mass="62395">MHRGSYYEDIRELANYKKPYKFSLHSVLKFGIQAIEAIQVVHNHGFIHRDIKPGNFLIGNSSNSSGTFYLTDFGMCKKIDKRNEVIIKPTSKANFRGSLMYASLNAHNLVELGKNDDLISLLYILIEFFNGMLPWSDINEIDKIVSLKQHYCGPKLTKRLPKQFNKFESHILSLDYTTDPDYELLISLLKQAAEENKLDLNAPFDFEEEMNNERDLISSHHITLAQKIQSRIEKLENKRLNIEQQNKEGITEQIQQINQQITEHKHLIITPHRFAIKLSSLNVIHRLQRKYDNYYQQQIQAEQQRIQHDKDYVSDIQIFNIYSHIHQVKSYSYNNRLPFYSTDNHSSYSPYTTPITTSSNVHQQKSFGINDSLIMKDQQQSQSSDGSDSVKDVGTIKAFVAMIDSLTGVKSDDDYNPFDTINQTINPSISGQKSYVEQFIDIMEKRQEQRSEINWDSPANNNGDDCQYYRKAVGYCSCTIQLNGCASICQISEYQIRNLCRAIFFIILLVFTVSNNYRIFFEVCELHSMSSVLQQNGVV</sequence>
<dbReference type="PANTHER" id="PTHR11909">
    <property type="entry name" value="CASEIN KINASE-RELATED"/>
    <property type="match status" value="1"/>
</dbReference>
<dbReference type="AlphaFoldDB" id="A0A5J4WP93"/>
<dbReference type="SMART" id="SM00220">
    <property type="entry name" value="S_TKc"/>
    <property type="match status" value="1"/>
</dbReference>
<feature type="coiled-coil region" evidence="2">
    <location>
        <begin position="225"/>
        <end position="304"/>
    </location>
</feature>
<dbReference type="PROSITE" id="PS50011">
    <property type="entry name" value="PROTEIN_KINASE_DOM"/>
    <property type="match status" value="1"/>
</dbReference>
<evidence type="ECO:0000256" key="2">
    <source>
        <dbReference type="SAM" id="Coils"/>
    </source>
</evidence>
<dbReference type="Proteomes" id="UP000324800">
    <property type="component" value="Unassembled WGS sequence"/>
</dbReference>
<evidence type="ECO:0000256" key="1">
    <source>
        <dbReference type="ARBA" id="ARBA00012513"/>
    </source>
</evidence>
<dbReference type="PROSITE" id="PS00108">
    <property type="entry name" value="PROTEIN_KINASE_ST"/>
    <property type="match status" value="1"/>
</dbReference>
<dbReference type="GO" id="GO:0005524">
    <property type="term" value="F:ATP binding"/>
    <property type="evidence" value="ECO:0007669"/>
    <property type="project" value="InterPro"/>
</dbReference>
<gene>
    <name evidence="4" type="ORF">EZS28_007688</name>
</gene>
<keyword evidence="2" id="KW-0175">Coiled coil</keyword>
<dbReference type="EMBL" id="SNRW01001340">
    <property type="protein sequence ID" value="KAA6396784.1"/>
    <property type="molecule type" value="Genomic_DNA"/>
</dbReference>
<feature type="domain" description="Protein kinase" evidence="3">
    <location>
        <begin position="1"/>
        <end position="267"/>
    </location>
</feature>
<dbReference type="InterPro" id="IPR000719">
    <property type="entry name" value="Prot_kinase_dom"/>
</dbReference>
<dbReference type="Pfam" id="PF00069">
    <property type="entry name" value="Pkinase"/>
    <property type="match status" value="1"/>
</dbReference>
<comment type="caution">
    <text evidence="4">The sequence shown here is derived from an EMBL/GenBank/DDBJ whole genome shotgun (WGS) entry which is preliminary data.</text>
</comment>
<evidence type="ECO:0000313" key="4">
    <source>
        <dbReference type="EMBL" id="KAA6396784.1"/>
    </source>
</evidence>
<accession>A0A5J4WP93</accession>
<reference evidence="4 5" key="1">
    <citation type="submission" date="2019-03" db="EMBL/GenBank/DDBJ databases">
        <title>Single cell metagenomics reveals metabolic interactions within the superorganism composed of flagellate Streblomastix strix and complex community of Bacteroidetes bacteria on its surface.</title>
        <authorList>
            <person name="Treitli S.C."/>
            <person name="Kolisko M."/>
            <person name="Husnik F."/>
            <person name="Keeling P."/>
            <person name="Hampl V."/>
        </authorList>
    </citation>
    <scope>NUCLEOTIDE SEQUENCE [LARGE SCALE GENOMIC DNA]</scope>
    <source>
        <strain evidence="4">ST1C</strain>
    </source>
</reference>
<dbReference type="GO" id="GO:0004674">
    <property type="term" value="F:protein serine/threonine kinase activity"/>
    <property type="evidence" value="ECO:0007669"/>
    <property type="project" value="UniProtKB-EC"/>
</dbReference>
<dbReference type="Gene3D" id="1.10.510.10">
    <property type="entry name" value="Transferase(Phosphotransferase) domain 1"/>
    <property type="match status" value="1"/>
</dbReference>
<protein>
    <recommendedName>
        <fullName evidence="1">non-specific serine/threonine protein kinase</fullName>
        <ecNumber evidence="1">2.7.11.1</ecNumber>
    </recommendedName>
</protein>
<proteinExistence type="predicted"/>
<dbReference type="SUPFAM" id="SSF56112">
    <property type="entry name" value="Protein kinase-like (PK-like)"/>
    <property type="match status" value="1"/>
</dbReference>